<dbReference type="EMBL" id="QTQX01000003">
    <property type="protein sequence ID" value="RQT34712.1"/>
    <property type="molecule type" value="Genomic_DNA"/>
</dbReference>
<organism evidence="1 2">
    <name type="scientific">Burkholderia contaminans</name>
    <dbReference type="NCBI Taxonomy" id="488447"/>
    <lineage>
        <taxon>Bacteria</taxon>
        <taxon>Pseudomonadati</taxon>
        <taxon>Pseudomonadota</taxon>
        <taxon>Betaproteobacteria</taxon>
        <taxon>Burkholderiales</taxon>
        <taxon>Burkholderiaceae</taxon>
        <taxon>Burkholderia</taxon>
        <taxon>Burkholderia cepacia complex</taxon>
    </lineage>
</organism>
<evidence type="ECO:0000313" key="1">
    <source>
        <dbReference type="EMBL" id="RQT34712.1"/>
    </source>
</evidence>
<comment type="caution">
    <text evidence="1">The sequence shown here is derived from an EMBL/GenBank/DDBJ whole genome shotgun (WGS) entry which is preliminary data.</text>
</comment>
<name>A0A2S9P4K7_9BURK</name>
<dbReference type="AlphaFoldDB" id="A0A2S9P4K7"/>
<accession>A0A2S9P4K7</accession>
<reference evidence="1 2" key="1">
    <citation type="submission" date="2018-08" db="EMBL/GenBank/DDBJ databases">
        <title>Comparative analysis of Burkholderia isolates from Puerto Rico.</title>
        <authorList>
            <person name="Hall C."/>
            <person name="Sahl J."/>
            <person name="Wagner D."/>
        </authorList>
    </citation>
    <scope>NUCLEOTIDE SEQUENCE [LARGE SCALE GENOMIC DNA]</scope>
    <source>
        <strain evidence="1 2">Bp9001</strain>
    </source>
</reference>
<sequence>MYDAREYLKYCFLAERGGNVTRLRPISRWEIRFEGQSRYGFPYVKRRGRQRRRCLILFVMPEGIFDWFNGLARVGGRNCLGMDADIALRSAMGRQLEAQRQSVAGCLQRRNPYVDVFARIDRGTGSNQLITQLSKNVCASILRLRQCSLCSKPQTVRTLVTLAGKTDKLRQPSIVSTLFPLAVQERRPRPGMLRLLLYYRLVPTPRGGPPFAV</sequence>
<gene>
    <name evidence="1" type="ORF">DF037_05030</name>
</gene>
<dbReference type="Proteomes" id="UP000269271">
    <property type="component" value="Unassembled WGS sequence"/>
</dbReference>
<proteinExistence type="predicted"/>
<evidence type="ECO:0000313" key="2">
    <source>
        <dbReference type="Proteomes" id="UP000269271"/>
    </source>
</evidence>
<protein>
    <submittedName>
        <fullName evidence="1">Uncharacterized protein</fullName>
    </submittedName>
</protein>